<reference evidence="1" key="1">
    <citation type="submission" date="2022-08" db="EMBL/GenBank/DDBJ databases">
        <authorList>
            <consortium name="DOE Joint Genome Institute"/>
            <person name="Min B."/>
            <person name="Sierra-Patev S."/>
            <person name="Naranjo-Ortiz M."/>
            <person name="Looney B."/>
            <person name="Konkel Z."/>
            <person name="Slot J.C."/>
            <person name="Sakamoto Y."/>
            <person name="Steenwyk J.L."/>
            <person name="Rokas A."/>
            <person name="Carro J."/>
            <person name="Camarero S."/>
            <person name="Ferreira P."/>
            <person name="Molpeceres G."/>
            <person name="Ruiz-duenas F.J."/>
            <person name="Serrano A."/>
            <person name="Henrissat B."/>
            <person name="Drula E."/>
            <person name="Hughes K.W."/>
            <person name="Mata J.L."/>
            <person name="Ishikawa N.K."/>
            <person name="Vargas-Isla R."/>
            <person name="Ushijima S."/>
            <person name="Smith C.A."/>
            <person name="Ahrendt S."/>
            <person name="Andreopoulos W."/>
            <person name="He G."/>
            <person name="LaButti K."/>
            <person name="Lipzen A."/>
            <person name="Ng V."/>
            <person name="Riley R."/>
            <person name="Sandor L."/>
            <person name="Barry K."/>
            <person name="Martinez A.T."/>
            <person name="Xiao Y."/>
            <person name="Gibbons J.G."/>
            <person name="Terashima K."/>
            <person name="Hibbett D.S."/>
            <person name="Grigoriev I.V."/>
        </authorList>
    </citation>
    <scope>NUCLEOTIDE SEQUENCE</scope>
    <source>
        <strain evidence="1">TFB7810</strain>
    </source>
</reference>
<evidence type="ECO:0008006" key="4">
    <source>
        <dbReference type="Google" id="ProtNLM"/>
    </source>
</evidence>
<keyword evidence="3" id="KW-1185">Reference proteome</keyword>
<accession>A0AA38PPD8</accession>
<dbReference type="AlphaFoldDB" id="A0A9W8TUX3"/>
<dbReference type="EMBL" id="MU802399">
    <property type="protein sequence ID" value="KAJ3979292.1"/>
    <property type="molecule type" value="Genomic_DNA"/>
</dbReference>
<dbReference type="Proteomes" id="UP001142393">
    <property type="component" value="Unassembled WGS sequence"/>
</dbReference>
<evidence type="ECO:0000313" key="1">
    <source>
        <dbReference type="EMBL" id="KAJ3740896.1"/>
    </source>
</evidence>
<dbReference type="EMBL" id="JANVFU010000013">
    <property type="protein sequence ID" value="KAJ3740896.1"/>
    <property type="molecule type" value="Genomic_DNA"/>
</dbReference>
<evidence type="ECO:0000313" key="3">
    <source>
        <dbReference type="Proteomes" id="UP001142393"/>
    </source>
</evidence>
<organism evidence="1 3">
    <name type="scientific">Lentinula detonsa</name>
    <dbReference type="NCBI Taxonomy" id="2804962"/>
    <lineage>
        <taxon>Eukaryota</taxon>
        <taxon>Fungi</taxon>
        <taxon>Dikarya</taxon>
        <taxon>Basidiomycota</taxon>
        <taxon>Agaricomycotina</taxon>
        <taxon>Agaricomycetes</taxon>
        <taxon>Agaricomycetidae</taxon>
        <taxon>Agaricales</taxon>
        <taxon>Marasmiineae</taxon>
        <taxon>Omphalotaceae</taxon>
        <taxon>Lentinula</taxon>
    </lineage>
</organism>
<accession>A0A9W8TUX3</accession>
<sequence>MPLPYDLDSMITKSESKRPAYGHRELIRVPNIADHFHTNEPPDDPDAQLFSQTLRYATDREPFLQEEVRYLETILYQRLEELSRVQQTIRQYKFVLSPVRRLPRELLMEIFFQAIGNEDPEDVLDFDRGLWPLTHICRLWRTLILNHASFWTTVSLPGRIRYPTYAVHILSLFLERSGSRPIFVDFTCRDLENLPQTLFSVLVAHSHHWETCRFRIPVLLINHLSPRAIERAKVLRHLDLNLDLMYSSRLSDACSNLFVEASVLRSVKLTGVPLTPDTLGLRWSILTHYNVAQDFPEKHLAVLRLATGLVECTMNCSQSWRQEPWGSDPVSLRKLQILKLEGTASVLLKYLFTPNLCSLSILLSETEDSLKGFLDRSKPRLRELEIEANPMGNNILDALQSAPHLIKLALNVSVPTDYRQSIVFKDLLVALKYHTRDDAGDSTTTKCKLSRLEELILSVYTISSRDNLFANELTAMAVSRWKVPGKEREGTEQNLAQLKSFTLETNSYWLPAFNVFKELDQEGLKTNIHLH</sequence>
<reference evidence="1 3" key="3">
    <citation type="journal article" date="2023" name="Proc. Natl. Acad. Sci. U.S.A.">
        <title>A global phylogenomic analysis of the shiitake genus Lentinula.</title>
        <authorList>
            <person name="Sierra-Patev S."/>
            <person name="Min B."/>
            <person name="Naranjo-Ortiz M."/>
            <person name="Looney B."/>
            <person name="Konkel Z."/>
            <person name="Slot J.C."/>
            <person name="Sakamoto Y."/>
            <person name="Steenwyk J.L."/>
            <person name="Rokas A."/>
            <person name="Carro J."/>
            <person name="Camarero S."/>
            <person name="Ferreira P."/>
            <person name="Molpeceres G."/>
            <person name="Ruiz-Duenas F.J."/>
            <person name="Serrano A."/>
            <person name="Henrissat B."/>
            <person name="Drula E."/>
            <person name="Hughes K.W."/>
            <person name="Mata J.L."/>
            <person name="Ishikawa N.K."/>
            <person name="Vargas-Isla R."/>
            <person name="Ushijima S."/>
            <person name="Smith C.A."/>
            <person name="Donoghue J."/>
            <person name="Ahrendt S."/>
            <person name="Andreopoulos W."/>
            <person name="He G."/>
            <person name="LaButti K."/>
            <person name="Lipzen A."/>
            <person name="Ng V."/>
            <person name="Riley R."/>
            <person name="Sandor L."/>
            <person name="Barry K."/>
            <person name="Martinez A.T."/>
            <person name="Xiao Y."/>
            <person name="Gibbons J.G."/>
            <person name="Terashima K."/>
            <person name="Grigoriev I.V."/>
            <person name="Hibbett D."/>
        </authorList>
    </citation>
    <scope>NUCLEOTIDE SEQUENCE [LARGE SCALE GENOMIC DNA]</scope>
    <source>
        <strain evidence="1 3">TFB7810</strain>
    </source>
</reference>
<evidence type="ECO:0000313" key="2">
    <source>
        <dbReference type="EMBL" id="KAJ3979292.1"/>
    </source>
</evidence>
<reference evidence="2" key="2">
    <citation type="submission" date="2022-08" db="EMBL/GenBank/DDBJ databases">
        <authorList>
            <consortium name="DOE Joint Genome Institute"/>
            <person name="Min B."/>
            <person name="Riley R."/>
            <person name="Sierra-Patev S."/>
            <person name="Naranjo-Ortiz M."/>
            <person name="Looney B."/>
            <person name="Konkel Z."/>
            <person name="Slot J.C."/>
            <person name="Sakamoto Y."/>
            <person name="Steenwyk J.L."/>
            <person name="Rokas A."/>
            <person name="Carro J."/>
            <person name="Camarero S."/>
            <person name="Ferreira P."/>
            <person name="Molpeceres G."/>
            <person name="Ruiz-Duenas F.J."/>
            <person name="Serrano A."/>
            <person name="Henrissat B."/>
            <person name="Drula E."/>
            <person name="Hughes K.W."/>
            <person name="Mata J.L."/>
            <person name="Ishikawa N.K."/>
            <person name="Vargas-Isla R."/>
            <person name="Ushijima S."/>
            <person name="Smith C.A."/>
            <person name="Ahrendt S."/>
            <person name="Andreopoulos W."/>
            <person name="He G."/>
            <person name="Labutti K."/>
            <person name="Lipzen A."/>
            <person name="Ng V."/>
            <person name="Sandor L."/>
            <person name="Barry K."/>
            <person name="Martinez A.T."/>
            <person name="Xiao Y."/>
            <person name="Gibbons J.G."/>
            <person name="Terashima K."/>
            <person name="Hibbett D.S."/>
            <person name="Grigoriev I.V."/>
        </authorList>
    </citation>
    <scope>NUCLEOTIDE SEQUENCE</scope>
    <source>
        <strain evidence="2">TFB7829</strain>
    </source>
</reference>
<gene>
    <name evidence="1" type="ORF">DFH05DRAFT_377228</name>
    <name evidence="2" type="ORF">F5890DRAFT_1569433</name>
</gene>
<proteinExistence type="predicted"/>
<comment type="caution">
    <text evidence="1">The sequence shown here is derived from an EMBL/GenBank/DDBJ whole genome shotgun (WGS) entry which is preliminary data.</text>
</comment>
<dbReference type="Proteomes" id="UP001163850">
    <property type="component" value="Unassembled WGS sequence"/>
</dbReference>
<protein>
    <recommendedName>
        <fullName evidence="4">F-box domain-containing protein</fullName>
    </recommendedName>
</protein>
<name>A0A9W8TUX3_9AGAR</name>